<dbReference type="SMART" id="SM00220">
    <property type="entry name" value="S_TKc"/>
    <property type="match status" value="1"/>
</dbReference>
<keyword evidence="2" id="KW-0808">Transferase</keyword>
<reference evidence="9 10" key="1">
    <citation type="submission" date="2018-08" db="EMBL/GenBank/DDBJ databases">
        <title>Aphanomyces genome sequencing and annotation.</title>
        <authorList>
            <person name="Minardi D."/>
            <person name="Oidtmann B."/>
            <person name="Van Der Giezen M."/>
            <person name="Studholme D.J."/>
        </authorList>
    </citation>
    <scope>NUCLEOTIDE SEQUENCE [LARGE SCALE GENOMIC DNA]</scope>
    <source>
        <strain evidence="9 10">Da</strain>
    </source>
</reference>
<dbReference type="SUPFAM" id="SSF50729">
    <property type="entry name" value="PH domain-like"/>
    <property type="match status" value="1"/>
</dbReference>
<feature type="compositionally biased region" description="Basic and acidic residues" evidence="7">
    <location>
        <begin position="251"/>
        <end position="268"/>
    </location>
</feature>
<feature type="domain" description="PH" evidence="8">
    <location>
        <begin position="64"/>
        <end position="168"/>
    </location>
</feature>
<dbReference type="InterPro" id="IPR011009">
    <property type="entry name" value="Kinase-like_dom_sf"/>
</dbReference>
<dbReference type="Gene3D" id="2.30.29.30">
    <property type="entry name" value="Pleckstrin-homology domain (PH domain)/Phosphotyrosine-binding domain (PTB)"/>
    <property type="match status" value="1"/>
</dbReference>
<accession>A0A3R7AZR3</accession>
<feature type="compositionally biased region" description="Low complexity" evidence="7">
    <location>
        <begin position="1"/>
        <end position="20"/>
    </location>
</feature>
<dbReference type="PROSITE" id="PS50003">
    <property type="entry name" value="PH_DOMAIN"/>
    <property type="match status" value="1"/>
</dbReference>
<evidence type="ECO:0000256" key="2">
    <source>
        <dbReference type="ARBA" id="ARBA00022679"/>
    </source>
</evidence>
<dbReference type="InterPro" id="IPR001849">
    <property type="entry name" value="PH_domain"/>
</dbReference>
<dbReference type="Gene3D" id="1.10.510.10">
    <property type="entry name" value="Transferase(Phosphotransferase) domain 1"/>
    <property type="match status" value="1"/>
</dbReference>
<keyword evidence="3 6" id="KW-0547">Nucleotide-binding</keyword>
<feature type="binding site" evidence="6">
    <location>
        <position position="352"/>
    </location>
    <ligand>
        <name>ATP</name>
        <dbReference type="ChEBI" id="CHEBI:30616"/>
    </ligand>
</feature>
<dbReference type="Pfam" id="PF00069">
    <property type="entry name" value="Pkinase"/>
    <property type="match status" value="1"/>
</dbReference>
<evidence type="ECO:0000256" key="7">
    <source>
        <dbReference type="SAM" id="MobiDB-lite"/>
    </source>
</evidence>
<dbReference type="InterPro" id="IPR000719">
    <property type="entry name" value="Prot_kinase_dom"/>
</dbReference>
<dbReference type="InterPro" id="IPR011993">
    <property type="entry name" value="PH-like_dom_sf"/>
</dbReference>
<evidence type="ECO:0000256" key="4">
    <source>
        <dbReference type="ARBA" id="ARBA00022777"/>
    </source>
</evidence>
<dbReference type="SMART" id="SM00233">
    <property type="entry name" value="PH"/>
    <property type="match status" value="1"/>
</dbReference>
<evidence type="ECO:0000313" key="10">
    <source>
        <dbReference type="Proteomes" id="UP000285430"/>
    </source>
</evidence>
<protein>
    <recommendedName>
        <fullName evidence="8">PH domain-containing protein</fullName>
    </recommendedName>
</protein>
<dbReference type="Pfam" id="PF00169">
    <property type="entry name" value="PH"/>
    <property type="match status" value="1"/>
</dbReference>
<dbReference type="InterPro" id="IPR050117">
    <property type="entry name" value="MAPK"/>
</dbReference>
<keyword evidence="1" id="KW-0723">Serine/threonine-protein kinase</keyword>
<dbReference type="SUPFAM" id="SSF56112">
    <property type="entry name" value="Protein kinase-like (PK-like)"/>
    <property type="match status" value="2"/>
</dbReference>
<feature type="region of interest" description="Disordered" evidence="7">
    <location>
        <begin position="250"/>
        <end position="295"/>
    </location>
</feature>
<keyword evidence="5 6" id="KW-0067">ATP-binding</keyword>
<dbReference type="PANTHER" id="PTHR24055">
    <property type="entry name" value="MITOGEN-ACTIVATED PROTEIN KINASE"/>
    <property type="match status" value="1"/>
</dbReference>
<dbReference type="InterPro" id="IPR017441">
    <property type="entry name" value="Protein_kinase_ATP_BS"/>
</dbReference>
<evidence type="ECO:0000256" key="6">
    <source>
        <dbReference type="PROSITE-ProRule" id="PRU10141"/>
    </source>
</evidence>
<dbReference type="VEuPathDB" id="FungiDB:H257_09633"/>
<feature type="region of interest" description="Disordered" evidence="7">
    <location>
        <begin position="530"/>
        <end position="553"/>
    </location>
</feature>
<evidence type="ECO:0000256" key="1">
    <source>
        <dbReference type="ARBA" id="ARBA00022527"/>
    </source>
</evidence>
<feature type="region of interest" description="Disordered" evidence="7">
    <location>
        <begin position="172"/>
        <end position="225"/>
    </location>
</feature>
<dbReference type="FunFam" id="1.10.510.10:FF:000624">
    <property type="entry name" value="Mitogen-activated protein kinase"/>
    <property type="match status" value="1"/>
</dbReference>
<dbReference type="EMBL" id="QUTH01004440">
    <property type="protein sequence ID" value="RHZ13828.1"/>
    <property type="molecule type" value="Genomic_DNA"/>
</dbReference>
<dbReference type="PROSITE" id="PS00107">
    <property type="entry name" value="PROTEIN_KINASE_ATP"/>
    <property type="match status" value="1"/>
</dbReference>
<evidence type="ECO:0000256" key="3">
    <source>
        <dbReference type="ARBA" id="ARBA00022741"/>
    </source>
</evidence>
<feature type="region of interest" description="Disordered" evidence="7">
    <location>
        <begin position="1"/>
        <end position="36"/>
    </location>
</feature>
<dbReference type="CDD" id="cd00821">
    <property type="entry name" value="PH"/>
    <property type="match status" value="1"/>
</dbReference>
<dbReference type="GO" id="GO:0004674">
    <property type="term" value="F:protein serine/threonine kinase activity"/>
    <property type="evidence" value="ECO:0007669"/>
    <property type="project" value="UniProtKB-KW"/>
</dbReference>
<dbReference type="Proteomes" id="UP000285430">
    <property type="component" value="Unassembled WGS sequence"/>
</dbReference>
<dbReference type="AlphaFoldDB" id="A0A3R7AZR3"/>
<sequence>MTSVSGRSSASRSSKYSQASCHADSVGTSSRRMYHTRHKSSIARLFKRDVPSNLDSPMQFSEDDVVMEGMLTKISSSKYFSSKPCYCILRSDAWSLCQYRSPSDLILLGEIVLSEHDIVRDVSDCESAAPVVHTFELLRPTSNQCVQFATPTARGLEQWICALETAIFELSQLGKPTPPPPPQHHETFERMPAPPRSTLTGWTPSPKYAPTPRKESSSSSSINVVVEPDDDDASMAAAMAAANLLEDELRDNDNNNHMDMGPETHEFNNNDDDAGDNQEPPGGTDEPRPGAYTVAPGLSSSAVRAVHSFSASGQVFTLDVKYKLIKPIGTGAYGAVISATNDETCDSVAVKKISNIFDDLVDAKVQTHRRRAVGCILAEMIQREPLFPGNDYIHQLKLIVKFMGTPKVDEVEFVKNAKAQRFLAKLPIYKATKLADAFPAASDQAMDLLAHMLVFNPAKRISVLDALHHPYLEAFYDAADLVLSSPFDFGFDIPDDKLTREALVSLLMEDISTFHPEVVDVGQEHGYLPPSAFLPPSKSPPPANRSGTAINEA</sequence>
<evidence type="ECO:0000259" key="8">
    <source>
        <dbReference type="PROSITE" id="PS50003"/>
    </source>
</evidence>
<dbReference type="GO" id="GO:0005524">
    <property type="term" value="F:ATP binding"/>
    <property type="evidence" value="ECO:0007669"/>
    <property type="project" value="UniProtKB-UniRule"/>
</dbReference>
<gene>
    <name evidence="9" type="ORF">DYB37_000919</name>
</gene>
<comment type="caution">
    <text evidence="9">The sequence shown here is derived from an EMBL/GenBank/DDBJ whole genome shotgun (WGS) entry which is preliminary data.</text>
</comment>
<proteinExistence type="predicted"/>
<organism evidence="9 10">
    <name type="scientific">Aphanomyces astaci</name>
    <name type="common">Crayfish plague agent</name>
    <dbReference type="NCBI Taxonomy" id="112090"/>
    <lineage>
        <taxon>Eukaryota</taxon>
        <taxon>Sar</taxon>
        <taxon>Stramenopiles</taxon>
        <taxon>Oomycota</taxon>
        <taxon>Saprolegniomycetes</taxon>
        <taxon>Saprolegniales</taxon>
        <taxon>Verrucalvaceae</taxon>
        <taxon>Aphanomyces</taxon>
    </lineage>
</organism>
<evidence type="ECO:0000313" key="9">
    <source>
        <dbReference type="EMBL" id="RHZ13828.1"/>
    </source>
</evidence>
<dbReference type="Gene3D" id="3.30.200.20">
    <property type="entry name" value="Phosphorylase Kinase, domain 1"/>
    <property type="match status" value="2"/>
</dbReference>
<evidence type="ECO:0000256" key="5">
    <source>
        <dbReference type="ARBA" id="ARBA00022840"/>
    </source>
</evidence>
<name>A0A3R7AZR3_APHAT</name>
<keyword evidence="4" id="KW-0418">Kinase</keyword>